<keyword evidence="3" id="KW-1185">Reference proteome</keyword>
<gene>
    <name evidence="2" type="ORF">SAMN06296058_1143</name>
</gene>
<dbReference type="STRING" id="428993.SAMN06296058_1143"/>
<dbReference type="AlphaFoldDB" id="A0A1T5JWJ3"/>
<accession>A0A1T5JWJ3</accession>
<dbReference type="Proteomes" id="UP000190341">
    <property type="component" value="Unassembled WGS sequence"/>
</dbReference>
<proteinExistence type="predicted"/>
<protein>
    <submittedName>
        <fullName evidence="2">Uncharacterized protein</fullName>
    </submittedName>
</protein>
<evidence type="ECO:0000313" key="2">
    <source>
        <dbReference type="EMBL" id="SKC55765.1"/>
    </source>
</evidence>
<dbReference type="RefSeq" id="WP_176140780.1">
    <property type="nucleotide sequence ID" value="NZ_BMCL01000002.1"/>
</dbReference>
<evidence type="ECO:0000256" key="1">
    <source>
        <dbReference type="SAM" id="MobiDB-lite"/>
    </source>
</evidence>
<evidence type="ECO:0000313" key="3">
    <source>
        <dbReference type="Proteomes" id="UP000190341"/>
    </source>
</evidence>
<reference evidence="2 3" key="1">
    <citation type="submission" date="2017-02" db="EMBL/GenBank/DDBJ databases">
        <authorList>
            <person name="Peterson S.W."/>
        </authorList>
    </citation>
    <scope>NUCLEOTIDE SEQUENCE [LARGE SCALE GENOMIC DNA]</scope>
    <source>
        <strain evidence="2 3">P15</strain>
    </source>
</reference>
<feature type="compositionally biased region" description="Polar residues" evidence="1">
    <location>
        <begin position="38"/>
        <end position="47"/>
    </location>
</feature>
<feature type="region of interest" description="Disordered" evidence="1">
    <location>
        <begin position="38"/>
        <end position="66"/>
    </location>
</feature>
<dbReference type="EMBL" id="FUZV01000001">
    <property type="protein sequence ID" value="SKC55765.1"/>
    <property type="molecule type" value="Genomic_DNA"/>
</dbReference>
<name>A0A1T5JWJ3_9GAMM</name>
<organism evidence="2 3">
    <name type="scientific">Pseudoxanthomonas indica</name>
    <dbReference type="NCBI Taxonomy" id="428993"/>
    <lineage>
        <taxon>Bacteria</taxon>
        <taxon>Pseudomonadati</taxon>
        <taxon>Pseudomonadota</taxon>
        <taxon>Gammaproteobacteria</taxon>
        <taxon>Lysobacterales</taxon>
        <taxon>Lysobacteraceae</taxon>
        <taxon>Pseudoxanthomonas</taxon>
    </lineage>
</organism>
<sequence length="152" mass="15954">MNGTLSPVLLLALVAPQDRAITPQESDIARLRAAHRLSTTPGTSPAGTENVVMPATTAPASPSPSPRGGALAWLRGLWTALRPFAAPSDGAVVVDLAAADMVEDVPRLKLGTAGELRGFREFTAPRRMQLGGATPMRARAVGQRASLQRRRA</sequence>